<comment type="similarity">
    <text evidence="3">Belongs to the glutamate synthase family.</text>
</comment>
<evidence type="ECO:0000256" key="8">
    <source>
        <dbReference type="ARBA" id="ARBA00022962"/>
    </source>
</evidence>
<evidence type="ECO:0000259" key="15">
    <source>
        <dbReference type="Pfam" id="PF07992"/>
    </source>
</evidence>
<dbReference type="GO" id="GO:0046872">
    <property type="term" value="F:metal ion binding"/>
    <property type="evidence" value="ECO:0007669"/>
    <property type="project" value="UniProtKB-KW"/>
</dbReference>
<dbReference type="PRINTS" id="PR00419">
    <property type="entry name" value="ADXRDTASE"/>
</dbReference>
<dbReference type="PANTHER" id="PTHR11938">
    <property type="entry name" value="FAD NADPH DEHYDROGENASE/OXIDOREDUCTASE"/>
    <property type="match status" value="1"/>
</dbReference>
<dbReference type="Gene3D" id="3.50.50.60">
    <property type="entry name" value="FAD/NAD(P)-binding domain"/>
    <property type="match status" value="1"/>
</dbReference>
<evidence type="ECO:0000256" key="14">
    <source>
        <dbReference type="ARBA" id="ARBA00029440"/>
    </source>
</evidence>
<dbReference type="GO" id="GO:0051538">
    <property type="term" value="F:3 iron, 4 sulfur cluster binding"/>
    <property type="evidence" value="ECO:0007669"/>
    <property type="project" value="UniProtKB-KW"/>
</dbReference>
<evidence type="ECO:0000256" key="6">
    <source>
        <dbReference type="ARBA" id="ARBA00022643"/>
    </source>
</evidence>
<keyword evidence="12" id="KW-0314">Glutamate biosynthesis</keyword>
<evidence type="ECO:0000313" key="17">
    <source>
        <dbReference type="EMBL" id="KPL87412.1"/>
    </source>
</evidence>
<dbReference type="EMBL" id="LGCM01000019">
    <property type="protein sequence ID" value="KPL87412.1"/>
    <property type="molecule type" value="Genomic_DNA"/>
</dbReference>
<dbReference type="RefSeq" id="WP_062420010.1">
    <property type="nucleotide sequence ID" value="NZ_BBXZ01000192.1"/>
</dbReference>
<keyword evidence="7" id="KW-0479">Metal-binding</keyword>
<comment type="cofactor">
    <cofactor evidence="1">
        <name>FMN</name>
        <dbReference type="ChEBI" id="CHEBI:58210"/>
    </cofactor>
</comment>
<keyword evidence="9" id="KW-0560">Oxidoreductase</keyword>
<proteinExistence type="inferred from homology"/>
<dbReference type="GO" id="GO:0016491">
    <property type="term" value="F:oxidoreductase activity"/>
    <property type="evidence" value="ECO:0007669"/>
    <property type="project" value="UniProtKB-KW"/>
</dbReference>
<dbReference type="GO" id="GO:0006537">
    <property type="term" value="P:glutamate biosynthetic process"/>
    <property type="evidence" value="ECO:0007669"/>
    <property type="project" value="UniProtKB-KW"/>
</dbReference>
<keyword evidence="18" id="KW-1185">Reference proteome</keyword>
<evidence type="ECO:0000256" key="2">
    <source>
        <dbReference type="ARBA" id="ARBA00001927"/>
    </source>
</evidence>
<dbReference type="InterPro" id="IPR036188">
    <property type="entry name" value="FAD/NAD-bd_sf"/>
</dbReference>
<evidence type="ECO:0000256" key="1">
    <source>
        <dbReference type="ARBA" id="ARBA00001917"/>
    </source>
</evidence>
<dbReference type="SUPFAM" id="SSF51971">
    <property type="entry name" value="Nucleotide-binding domain"/>
    <property type="match status" value="1"/>
</dbReference>
<evidence type="ECO:0000256" key="11">
    <source>
        <dbReference type="ARBA" id="ARBA00023014"/>
    </source>
</evidence>
<keyword evidence="8" id="KW-0315">Glutamine amidotransferase</keyword>
<organism evidence="16">
    <name type="scientific">Levilinea saccharolytica</name>
    <dbReference type="NCBI Taxonomy" id="229921"/>
    <lineage>
        <taxon>Bacteria</taxon>
        <taxon>Bacillati</taxon>
        <taxon>Chloroflexota</taxon>
        <taxon>Anaerolineae</taxon>
        <taxon>Anaerolineales</taxon>
        <taxon>Anaerolineaceae</taxon>
        <taxon>Levilinea</taxon>
    </lineage>
</organism>
<dbReference type="InterPro" id="IPR023753">
    <property type="entry name" value="FAD/NAD-binding_dom"/>
</dbReference>
<dbReference type="InterPro" id="IPR050711">
    <property type="entry name" value="ET-N_metabolism_enzyme"/>
</dbReference>
<evidence type="ECO:0000256" key="13">
    <source>
        <dbReference type="ARBA" id="ARBA00023291"/>
    </source>
</evidence>
<keyword evidence="10" id="KW-0408">Iron</keyword>
<protein>
    <submittedName>
        <fullName evidence="16">NADPH-dependent glutamate synthase beta chain</fullName>
    </submittedName>
</protein>
<evidence type="ECO:0000256" key="4">
    <source>
        <dbReference type="ARBA" id="ARBA00022605"/>
    </source>
</evidence>
<name>A0A0M9U3G9_9CHLR</name>
<comment type="pathway">
    <text evidence="14">Amino-acid biosynthesis.</text>
</comment>
<keyword evidence="6" id="KW-0288">FMN</keyword>
<evidence type="ECO:0000256" key="7">
    <source>
        <dbReference type="ARBA" id="ARBA00022723"/>
    </source>
</evidence>
<dbReference type="STRING" id="229921.ADN01_04385"/>
<dbReference type="Gene3D" id="3.40.50.720">
    <property type="entry name" value="NAD(P)-binding Rossmann-like Domain"/>
    <property type="match status" value="1"/>
</dbReference>
<keyword evidence="4" id="KW-0028">Amino-acid biosynthesis</keyword>
<evidence type="ECO:0000256" key="3">
    <source>
        <dbReference type="ARBA" id="ARBA00009716"/>
    </source>
</evidence>
<evidence type="ECO:0000313" key="18">
    <source>
        <dbReference type="Proteomes" id="UP000050501"/>
    </source>
</evidence>
<keyword evidence="13" id="KW-0003">3Fe-4S</keyword>
<accession>A0A0M9U3G9</accession>
<feature type="domain" description="FAD/NAD(P)-binding" evidence="15">
    <location>
        <begin position="11"/>
        <end position="170"/>
    </location>
</feature>
<gene>
    <name evidence="17" type="ORF">ADN01_04385</name>
    <name evidence="16" type="ORF">LSAC_03672</name>
</gene>
<comment type="cofactor">
    <cofactor evidence="2">
        <name>[3Fe-4S] cluster</name>
        <dbReference type="ChEBI" id="CHEBI:21137"/>
    </cofactor>
</comment>
<reference evidence="16" key="1">
    <citation type="journal article" date="2015" name="Genome Announc.">
        <title>Draft Genome Sequences of Anaerolinea thermolimosa IMO-1, Bellilinea caldifistulae GOMI-1, Leptolinea tardivitalis YMTK-2, Levilinea saccharolytica KIBI-1, Longilinea arvoryzae KOME-1, Previously Described as Members of the Class Anaerolineae (Chloroflexi).</title>
        <authorList>
            <person name="Matsuura N."/>
            <person name="Tourlousse M.D."/>
            <person name="Ohashi A."/>
            <person name="Hugenholtz P."/>
            <person name="Sekiguchi Y."/>
        </authorList>
    </citation>
    <scope>NUCLEOTIDE SEQUENCE</scope>
    <source>
        <strain evidence="16">KIBI-1</strain>
    </source>
</reference>
<dbReference type="AlphaFoldDB" id="A0A0M9U3G9"/>
<sequence>MTSNIQPKHLVAVIGAGPAGLFAARELANQGHYVVIFNRDIKPGGLAEYGIYPDKYKMKTGLRGQFHQILFMENIEYFGNVAVGEDQDLTLDDLRQLGFQALLVTVGAQGTKWLGMPGEDLQGVYHAKDLVYHYNHLPPFSEKHYEIGQRVAVIGVGNVMMDISHYLMERRRVQEVWAIARRGPGEIKFDKNEVEAVGAHMDIPQIEGEIDHWSELMRSLDEDPDKVKELLHNAVARSVPFDSPSRFRLRFLLSPRRILGDSAGRVCGLEVEHNTLFLENGDVRSRGLGTTEVLPVDTVIFAIGDRVDDHFGLPVAANEFVKAHQPRYPVEGITYEVEDPQTHLPILDVFVAGWARRASTGLVGIARKDGTQGAQAVNRYLATQPLMDELPLDKVHARVRALGKFIVDKQAVLRLHSFEQEHAKRLGVEDFKFDRVEDMITAIQMAHENI</sequence>
<evidence type="ECO:0000313" key="16">
    <source>
        <dbReference type="EMBL" id="GAP19760.1"/>
    </source>
</evidence>
<evidence type="ECO:0000256" key="5">
    <source>
        <dbReference type="ARBA" id="ARBA00022630"/>
    </source>
</evidence>
<evidence type="ECO:0000256" key="10">
    <source>
        <dbReference type="ARBA" id="ARBA00023004"/>
    </source>
</evidence>
<reference evidence="17 18" key="2">
    <citation type="submission" date="2015-07" db="EMBL/GenBank/DDBJ databases">
        <title>Genome sequence of Levilinea saccharolytica DSM 16555.</title>
        <authorList>
            <person name="Hemp J."/>
            <person name="Ward L.M."/>
            <person name="Pace L.A."/>
            <person name="Fischer W.W."/>
        </authorList>
    </citation>
    <scope>NUCLEOTIDE SEQUENCE [LARGE SCALE GENOMIC DNA]</scope>
    <source>
        <strain evidence="17 18">KIBI-1</strain>
    </source>
</reference>
<dbReference type="EMBL" id="DF967975">
    <property type="protein sequence ID" value="GAP19760.1"/>
    <property type="molecule type" value="Genomic_DNA"/>
</dbReference>
<dbReference type="Proteomes" id="UP000050501">
    <property type="component" value="Unassembled WGS sequence"/>
</dbReference>
<keyword evidence="11" id="KW-0411">Iron-sulfur</keyword>
<evidence type="ECO:0000256" key="9">
    <source>
        <dbReference type="ARBA" id="ARBA00023002"/>
    </source>
</evidence>
<evidence type="ECO:0000256" key="12">
    <source>
        <dbReference type="ARBA" id="ARBA00023164"/>
    </source>
</evidence>
<dbReference type="PANTHER" id="PTHR11938:SF91">
    <property type="entry name" value="NADPH:ADRENODOXIN OXIDOREDUCTASE, MITOCHONDRIAL"/>
    <property type="match status" value="1"/>
</dbReference>
<keyword evidence="5" id="KW-0285">Flavoprotein</keyword>
<dbReference type="Pfam" id="PF07992">
    <property type="entry name" value="Pyr_redox_2"/>
    <property type="match status" value="1"/>
</dbReference>